<dbReference type="EMBL" id="AAPJ01000001">
    <property type="protein sequence ID" value="EAS51449.1"/>
    <property type="molecule type" value="Genomic_DNA"/>
</dbReference>
<feature type="transmembrane region" description="Helical" evidence="1">
    <location>
        <begin position="227"/>
        <end position="249"/>
    </location>
</feature>
<keyword evidence="3" id="KW-1185">Reference proteome</keyword>
<name>Q1YMD2_AURMS</name>
<evidence type="ECO:0000313" key="2">
    <source>
        <dbReference type="EMBL" id="EAS51449.1"/>
    </source>
</evidence>
<comment type="caution">
    <text evidence="2">The sequence shown here is derived from an EMBL/GenBank/DDBJ whole genome shotgun (WGS) entry which is preliminary data.</text>
</comment>
<evidence type="ECO:0000256" key="1">
    <source>
        <dbReference type="SAM" id="Phobius"/>
    </source>
</evidence>
<feature type="transmembrane region" description="Helical" evidence="1">
    <location>
        <begin position="125"/>
        <end position="144"/>
    </location>
</feature>
<evidence type="ECO:0000313" key="3">
    <source>
        <dbReference type="Proteomes" id="UP000000321"/>
    </source>
</evidence>
<dbReference type="HOGENOM" id="CLU_472354_0_0_5"/>
<keyword evidence="1" id="KW-1133">Transmembrane helix</keyword>
<feature type="transmembrane region" description="Helical" evidence="1">
    <location>
        <begin position="269"/>
        <end position="296"/>
    </location>
</feature>
<feature type="transmembrane region" description="Helical" evidence="1">
    <location>
        <begin position="193"/>
        <end position="215"/>
    </location>
</feature>
<feature type="transmembrane region" description="Helical" evidence="1">
    <location>
        <begin position="23"/>
        <end position="50"/>
    </location>
</feature>
<feature type="transmembrane region" description="Helical" evidence="1">
    <location>
        <begin position="98"/>
        <end position="119"/>
    </location>
</feature>
<dbReference type="AlphaFoldDB" id="Q1YMD2"/>
<proteinExistence type="predicted"/>
<keyword evidence="1" id="KW-0812">Transmembrane</keyword>
<keyword evidence="1" id="KW-0472">Membrane</keyword>
<organism evidence="2 3">
    <name type="scientific">Aurantimonas manganoxydans (strain ATCC BAA-1229 / DSM 21871 / SI85-9A1)</name>
    <dbReference type="NCBI Taxonomy" id="287752"/>
    <lineage>
        <taxon>Bacteria</taxon>
        <taxon>Pseudomonadati</taxon>
        <taxon>Pseudomonadota</taxon>
        <taxon>Alphaproteobacteria</taxon>
        <taxon>Hyphomicrobiales</taxon>
        <taxon>Aurantimonadaceae</taxon>
        <taxon>Aurantimonas</taxon>
    </lineage>
</organism>
<sequence>MTLISSVDRQDAGTVKSALTSPLILLALVCAVLAVLLTLKLTLPIGAFYWDLFIYFDAANRIWNGQLPGVDFFTPVGPLGYWLFALFVKLFPDGQPLLIAQWSLMAVTAPLLALVLADVDRRSRLISLALLVPFLVFQILPINVETYYSFPGVDGFGIYNRQMCLLLYVLTAGLVFARGRATVLITIAGSMLALFLVKITGFAGGALICAFAFAAGRVSLRTAIGALLGFLAVLALLELTTAVVSAYVGDIAALVALNEGSILPRFLQAASIHFMAFAPLAILTAALGLIGLPDILHATTTLARSRRVAALVALLDRDVFWLGMVTFAALFVETQNTGGLAFIFVWPVLLRILVRAGGAPTWRLALILGLVAASALPTFVQVIHRGARALVGQIAYVDLDAPRLGTLAAVSQRPELIRRAAVMLDTYQRFPEAFDHLADEEQLPSFTLYNEPDFHLTWLMGVEEAVKAIEALEAARGVRFETIMNLNFVNPFPWLLDRQAPRGIAIGADPFRAVPDPDQAVLRSVKQTDLLLYPLCPVTVANRLLRDLYAPGLAGHSRIRLSPCWDAYVRDDLLARQ</sequence>
<feature type="transmembrane region" description="Helical" evidence="1">
    <location>
        <begin position="165"/>
        <end position="187"/>
    </location>
</feature>
<dbReference type="Proteomes" id="UP000000321">
    <property type="component" value="Unassembled WGS sequence"/>
</dbReference>
<reference evidence="2 3" key="1">
    <citation type="journal article" date="2008" name="Appl. Environ. Microbiol.">
        <title>Genomic insights into Mn(II) oxidation by the marine alphaproteobacterium Aurantimonas sp. strain SI85-9A1.</title>
        <authorList>
            <person name="Dick G.J."/>
            <person name="Podell S."/>
            <person name="Johnson H.A."/>
            <person name="Rivera-Espinoza Y."/>
            <person name="Bernier-Latmani R."/>
            <person name="McCarthy J.K."/>
            <person name="Torpey J.W."/>
            <person name="Clement B.G."/>
            <person name="Gaasterland T."/>
            <person name="Tebo B.M."/>
        </authorList>
    </citation>
    <scope>NUCLEOTIDE SEQUENCE [LARGE SCALE GENOMIC DNA]</scope>
    <source>
        <strain evidence="2 3">SI85-9A1</strain>
    </source>
</reference>
<protein>
    <submittedName>
        <fullName evidence="2">Conserved hypothetical membrane protein</fullName>
    </submittedName>
</protein>
<accession>Q1YMD2</accession>
<dbReference type="BioCyc" id="AURANTIMONAS:SI859A1_02265-MONOMER"/>
<feature type="transmembrane region" description="Helical" evidence="1">
    <location>
        <begin position="361"/>
        <end position="380"/>
    </location>
</feature>
<feature type="transmembrane region" description="Helical" evidence="1">
    <location>
        <begin position="337"/>
        <end position="354"/>
    </location>
</feature>
<gene>
    <name evidence="2" type="ORF">SI859A1_02265</name>
</gene>